<dbReference type="InterPro" id="IPR051358">
    <property type="entry name" value="TF_AMS/ICE1/BHLH6-like"/>
</dbReference>
<dbReference type="InterPro" id="IPR011598">
    <property type="entry name" value="bHLH_dom"/>
</dbReference>
<dbReference type="PROSITE" id="PS50888">
    <property type="entry name" value="BHLH"/>
    <property type="match status" value="1"/>
</dbReference>
<evidence type="ECO:0000256" key="5">
    <source>
        <dbReference type="ARBA" id="ARBA00023163"/>
    </source>
</evidence>
<evidence type="ECO:0000256" key="3">
    <source>
        <dbReference type="ARBA" id="ARBA00023015"/>
    </source>
</evidence>
<protein>
    <recommendedName>
        <fullName evidence="8">BHLH domain-containing protein</fullName>
    </recommendedName>
</protein>
<dbReference type="GO" id="GO:0005634">
    <property type="term" value="C:nucleus"/>
    <property type="evidence" value="ECO:0007669"/>
    <property type="project" value="UniProtKB-SubCell"/>
</dbReference>
<dbReference type="InterPro" id="IPR036638">
    <property type="entry name" value="HLH_DNA-bd_sf"/>
</dbReference>
<evidence type="ECO:0000256" key="7">
    <source>
        <dbReference type="SAM" id="MobiDB-lite"/>
    </source>
</evidence>
<dbReference type="EMBL" id="JANJYI010000007">
    <property type="protein sequence ID" value="KAK2643465.1"/>
    <property type="molecule type" value="Genomic_DNA"/>
</dbReference>
<feature type="compositionally biased region" description="Low complexity" evidence="7">
    <location>
        <begin position="105"/>
        <end position="114"/>
    </location>
</feature>
<keyword evidence="6" id="KW-0539">Nucleus</keyword>
<dbReference type="Pfam" id="PF00010">
    <property type="entry name" value="HLH"/>
    <property type="match status" value="1"/>
</dbReference>
<sequence>MDPLMQTNNDFQLHDFIDNPNFDQFVDLIRGEKEDILGCFDHDLINGHFLVDNQFGSAPVDIFGFNDTTIVSDLDFVVNSMPSSTLDNGDLKGMDDEENDEDDTSGTNTTTTTPTDRKTKTDRAKTLISERRRRGRMKEKLYQLRALVPNITKMDKASIVGDAVLYVQNLQGQAKRLKAEIASLESSVAANSERHQESTDQNSKRNHVSRSANLPISKQIMQMDVFQVDERSYYIRLVCYKGAGIAASLYKALESLTSFNLQNSNLTTVSEKLVLTFTLNVRDSEPCMNLSNLKLWVAGALFNQGFEVVALLSA</sequence>
<evidence type="ECO:0000256" key="1">
    <source>
        <dbReference type="ARBA" id="ARBA00004123"/>
    </source>
</evidence>
<evidence type="ECO:0000313" key="9">
    <source>
        <dbReference type="EMBL" id="KAK2643465.1"/>
    </source>
</evidence>
<feature type="compositionally biased region" description="Acidic residues" evidence="7">
    <location>
        <begin position="95"/>
        <end position="104"/>
    </location>
</feature>
<evidence type="ECO:0000256" key="4">
    <source>
        <dbReference type="ARBA" id="ARBA00023125"/>
    </source>
</evidence>
<organism evidence="9 10">
    <name type="scientific">Dipteronia dyeriana</name>
    <dbReference type="NCBI Taxonomy" id="168575"/>
    <lineage>
        <taxon>Eukaryota</taxon>
        <taxon>Viridiplantae</taxon>
        <taxon>Streptophyta</taxon>
        <taxon>Embryophyta</taxon>
        <taxon>Tracheophyta</taxon>
        <taxon>Spermatophyta</taxon>
        <taxon>Magnoliopsida</taxon>
        <taxon>eudicotyledons</taxon>
        <taxon>Gunneridae</taxon>
        <taxon>Pentapetalae</taxon>
        <taxon>rosids</taxon>
        <taxon>malvids</taxon>
        <taxon>Sapindales</taxon>
        <taxon>Sapindaceae</taxon>
        <taxon>Hippocastanoideae</taxon>
        <taxon>Acereae</taxon>
        <taxon>Dipteronia</taxon>
    </lineage>
</organism>
<dbReference type="PANTHER" id="PTHR31945:SF17">
    <property type="entry name" value="TRANSCRIPTION FACTOR FER-LIKE IRON DEFICIENCY-INDUCED TRANSCRIPTION FACTOR"/>
    <property type="match status" value="1"/>
</dbReference>
<proteinExistence type="predicted"/>
<dbReference type="GO" id="GO:0046983">
    <property type="term" value="F:protein dimerization activity"/>
    <property type="evidence" value="ECO:0007669"/>
    <property type="project" value="InterPro"/>
</dbReference>
<feature type="compositionally biased region" description="Basic and acidic residues" evidence="7">
    <location>
        <begin position="115"/>
        <end position="124"/>
    </location>
</feature>
<dbReference type="GO" id="GO:0043565">
    <property type="term" value="F:sequence-specific DNA binding"/>
    <property type="evidence" value="ECO:0007669"/>
    <property type="project" value="TreeGrafter"/>
</dbReference>
<keyword evidence="4" id="KW-0238">DNA-binding</keyword>
<dbReference type="FunFam" id="4.10.280.10:FF:000096">
    <property type="entry name" value="Basic helix-loop-helix (BHLH) DNA-binding superfamily protein"/>
    <property type="match status" value="1"/>
</dbReference>
<reference evidence="9" key="1">
    <citation type="journal article" date="2023" name="Plant J.">
        <title>Genome sequences and population genomics provide insights into the demographic history, inbreeding, and mutation load of two 'living fossil' tree species of Dipteronia.</title>
        <authorList>
            <person name="Feng Y."/>
            <person name="Comes H.P."/>
            <person name="Chen J."/>
            <person name="Zhu S."/>
            <person name="Lu R."/>
            <person name="Zhang X."/>
            <person name="Li P."/>
            <person name="Qiu J."/>
            <person name="Olsen K.M."/>
            <person name="Qiu Y."/>
        </authorList>
    </citation>
    <scope>NUCLEOTIDE SEQUENCE</scope>
    <source>
        <strain evidence="9">KIB01</strain>
    </source>
</reference>
<gene>
    <name evidence="9" type="ORF">Ddye_025228</name>
</gene>
<evidence type="ECO:0000313" key="10">
    <source>
        <dbReference type="Proteomes" id="UP001280121"/>
    </source>
</evidence>
<keyword evidence="5" id="KW-0804">Transcription</keyword>
<comment type="caution">
    <text evidence="9">The sequence shown here is derived from an EMBL/GenBank/DDBJ whole genome shotgun (WGS) entry which is preliminary data.</text>
</comment>
<evidence type="ECO:0000259" key="8">
    <source>
        <dbReference type="PROSITE" id="PS50888"/>
    </source>
</evidence>
<feature type="region of interest" description="Disordered" evidence="7">
    <location>
        <begin position="188"/>
        <end position="211"/>
    </location>
</feature>
<comment type="subunit">
    <text evidence="2">Homodimer.</text>
</comment>
<keyword evidence="10" id="KW-1185">Reference proteome</keyword>
<dbReference type="SUPFAM" id="SSF47459">
    <property type="entry name" value="HLH, helix-loop-helix DNA-binding domain"/>
    <property type="match status" value="1"/>
</dbReference>
<keyword evidence="3" id="KW-0805">Transcription regulation</keyword>
<evidence type="ECO:0000256" key="2">
    <source>
        <dbReference type="ARBA" id="ARBA00011738"/>
    </source>
</evidence>
<comment type="subcellular location">
    <subcellularLocation>
        <location evidence="1">Nucleus</location>
    </subcellularLocation>
</comment>
<dbReference type="Proteomes" id="UP001280121">
    <property type="component" value="Unassembled WGS sequence"/>
</dbReference>
<dbReference type="GO" id="GO:0003700">
    <property type="term" value="F:DNA-binding transcription factor activity"/>
    <property type="evidence" value="ECO:0007669"/>
    <property type="project" value="TreeGrafter"/>
</dbReference>
<accession>A0AAD9TXC3</accession>
<dbReference type="SMART" id="SM00353">
    <property type="entry name" value="HLH"/>
    <property type="match status" value="1"/>
</dbReference>
<name>A0AAD9TXC3_9ROSI</name>
<feature type="domain" description="BHLH" evidence="8">
    <location>
        <begin position="121"/>
        <end position="170"/>
    </location>
</feature>
<dbReference type="AlphaFoldDB" id="A0AAD9TXC3"/>
<evidence type="ECO:0000256" key="6">
    <source>
        <dbReference type="ARBA" id="ARBA00023242"/>
    </source>
</evidence>
<feature type="region of interest" description="Disordered" evidence="7">
    <location>
        <begin position="86"/>
        <end position="124"/>
    </location>
</feature>
<dbReference type="Gene3D" id="4.10.280.10">
    <property type="entry name" value="Helix-loop-helix DNA-binding domain"/>
    <property type="match status" value="1"/>
</dbReference>
<dbReference type="PANTHER" id="PTHR31945">
    <property type="entry name" value="TRANSCRIPTION FACTOR SCREAM2-RELATED"/>
    <property type="match status" value="1"/>
</dbReference>